<reference evidence="2" key="2">
    <citation type="submission" date="2016-05" db="EMBL/GenBank/DDBJ databases">
        <authorList>
            <person name="Lavstsen T."/>
            <person name="Jespersen J.S."/>
        </authorList>
    </citation>
    <scope>NUCLEOTIDE SEQUENCE [LARGE SCALE GENOMIC DNA]</scope>
</reference>
<evidence type="ECO:0000313" key="3">
    <source>
        <dbReference type="Proteomes" id="UP000078546"/>
    </source>
</evidence>
<evidence type="ECO:0000313" key="4">
    <source>
        <dbReference type="Proteomes" id="UP000078560"/>
    </source>
</evidence>
<dbReference type="AlphaFoldDB" id="A0A1A8WVC2"/>
<organism evidence="2 3">
    <name type="scientific">Plasmodium ovale curtisi</name>
    <dbReference type="NCBI Taxonomy" id="864141"/>
    <lineage>
        <taxon>Eukaryota</taxon>
        <taxon>Sar</taxon>
        <taxon>Alveolata</taxon>
        <taxon>Apicomplexa</taxon>
        <taxon>Aconoidasida</taxon>
        <taxon>Haemosporida</taxon>
        <taxon>Plasmodiidae</taxon>
        <taxon>Plasmodium</taxon>
        <taxon>Plasmodium (Plasmodium)</taxon>
    </lineage>
</organism>
<accession>A0A1A8WVC2</accession>
<evidence type="ECO:0000313" key="2">
    <source>
        <dbReference type="EMBL" id="SBS96920.1"/>
    </source>
</evidence>
<dbReference type="EMBL" id="FLQV01000634">
    <property type="protein sequence ID" value="SBS96920.1"/>
    <property type="molecule type" value="Genomic_DNA"/>
</dbReference>
<sequence length="139" mass="16564">MSRKNVEIAGDEKMDYEEWYYDNFDWHRKIVYNYNIEKSPQYALFLLWDSLPHASLLSRGRCVTMKRSINTYEADEEILSSRKSVDTDGQRRVKRISPILHTRLSRKLFVCIICSNKKCKFDGGRQNVGEYYDDKYNAE</sequence>
<protein>
    <submittedName>
        <fullName evidence="2">Uncharacterized protein</fullName>
    </submittedName>
</protein>
<dbReference type="EMBL" id="FLQU01000498">
    <property type="protein sequence ID" value="SBS86502.1"/>
    <property type="molecule type" value="Genomic_DNA"/>
</dbReference>
<dbReference type="Proteomes" id="UP000078560">
    <property type="component" value="Unassembled WGS sequence"/>
</dbReference>
<proteinExistence type="predicted"/>
<gene>
    <name evidence="2" type="ORF">POVCU1_034540</name>
    <name evidence="1" type="ORF">POVCU2_0037540</name>
</gene>
<dbReference type="Proteomes" id="UP000078546">
    <property type="component" value="Unassembled WGS sequence"/>
</dbReference>
<name>A0A1A8WVC2_PLAOA</name>
<reference evidence="3 4" key="1">
    <citation type="submission" date="2016-05" db="EMBL/GenBank/DDBJ databases">
        <authorList>
            <person name="Naeem Raeece"/>
        </authorList>
    </citation>
    <scope>NUCLEOTIDE SEQUENCE [LARGE SCALE GENOMIC DNA]</scope>
</reference>
<evidence type="ECO:0000313" key="1">
    <source>
        <dbReference type="EMBL" id="SBS86502.1"/>
    </source>
</evidence>